<dbReference type="EMBL" id="HBUF01362210">
    <property type="protein sequence ID" value="CAG6721470.1"/>
    <property type="molecule type" value="Transcribed_RNA"/>
</dbReference>
<organism evidence="1">
    <name type="scientific">Cacopsylla melanoneura</name>
    <dbReference type="NCBI Taxonomy" id="428564"/>
    <lineage>
        <taxon>Eukaryota</taxon>
        <taxon>Metazoa</taxon>
        <taxon>Ecdysozoa</taxon>
        <taxon>Arthropoda</taxon>
        <taxon>Hexapoda</taxon>
        <taxon>Insecta</taxon>
        <taxon>Pterygota</taxon>
        <taxon>Neoptera</taxon>
        <taxon>Paraneoptera</taxon>
        <taxon>Hemiptera</taxon>
        <taxon>Sternorrhyncha</taxon>
        <taxon>Psylloidea</taxon>
        <taxon>Psyllidae</taxon>
        <taxon>Psyllinae</taxon>
        <taxon>Cacopsylla</taxon>
    </lineage>
</organism>
<protein>
    <submittedName>
        <fullName evidence="1">Uncharacterized protein</fullName>
    </submittedName>
</protein>
<evidence type="ECO:0000313" key="1">
    <source>
        <dbReference type="EMBL" id="CAG6721468.1"/>
    </source>
</evidence>
<accession>A0A8D8Y5G0</accession>
<proteinExistence type="predicted"/>
<dbReference type="EMBL" id="HBUF01362209">
    <property type="protein sequence ID" value="CAG6721468.1"/>
    <property type="molecule type" value="Transcribed_RNA"/>
</dbReference>
<name>A0A8D8Y5G0_9HEMI</name>
<reference evidence="1" key="1">
    <citation type="submission" date="2021-05" db="EMBL/GenBank/DDBJ databases">
        <authorList>
            <person name="Alioto T."/>
            <person name="Alioto T."/>
            <person name="Gomez Garrido J."/>
        </authorList>
    </citation>
    <scope>NUCLEOTIDE SEQUENCE</scope>
</reference>
<dbReference type="AlphaFoldDB" id="A0A8D8Y5G0"/>
<sequence>MEEGEATISVGVKAVQVGVGYLVGVTQNTFRTVKHFMVKQRDRPNPMEVKSETEEHGIMIVDIRSQETLTRGVMTPKMTNTVPNMTVEMIDTSQIDMDHQRKRKIGMMFVTVIEKETDMVAGTERDTVANMTNIVAEMTSIVAEMISIVHGTNIQTGQVEMNMMIGTDLLDIIEDIEFELKL</sequence>